<dbReference type="CDD" id="cd04508">
    <property type="entry name" value="Tudor_SF"/>
    <property type="match status" value="1"/>
</dbReference>
<evidence type="ECO:0000256" key="1">
    <source>
        <dbReference type="SAM" id="MobiDB-lite"/>
    </source>
</evidence>
<comment type="caution">
    <text evidence="2">The sequence shown here is derived from an EMBL/GenBank/DDBJ whole genome shotgun (WGS) entry which is preliminary data.</text>
</comment>
<feature type="region of interest" description="Disordered" evidence="1">
    <location>
        <begin position="168"/>
        <end position="192"/>
    </location>
</feature>
<dbReference type="OrthoDB" id="76557at2759"/>
<dbReference type="Proteomes" id="UP000789595">
    <property type="component" value="Unassembled WGS sequence"/>
</dbReference>
<name>A0A8J2WTJ1_9STRA</name>
<keyword evidence="3" id="KW-1185">Reference proteome</keyword>
<sequence>MTAGSGAGVHAKNSQISAVELVSVRVSYAEGTVLGLNWYDGDYNCWEGGPCYVHQAIDLGTLAAGETKTASMNLGATLFAYKGNVCVKRAVIVEEGQHVQISAADVRTFSVDEKVNAMWQGKRQLYPATVKAFHSYENSYDLDYEDGDSETRVPARLIRPLATAAPRDLIPTPLTTTSQAPPPADLETGGEL</sequence>
<organism evidence="2 3">
    <name type="scientific">Pelagomonas calceolata</name>
    <dbReference type="NCBI Taxonomy" id="35677"/>
    <lineage>
        <taxon>Eukaryota</taxon>
        <taxon>Sar</taxon>
        <taxon>Stramenopiles</taxon>
        <taxon>Ochrophyta</taxon>
        <taxon>Pelagophyceae</taxon>
        <taxon>Pelagomonadales</taxon>
        <taxon>Pelagomonadaceae</taxon>
        <taxon>Pelagomonas</taxon>
    </lineage>
</organism>
<gene>
    <name evidence="2" type="ORF">PECAL_1P31120</name>
</gene>
<accession>A0A8J2WTJ1</accession>
<reference evidence="2" key="1">
    <citation type="submission" date="2021-11" db="EMBL/GenBank/DDBJ databases">
        <authorList>
            <consortium name="Genoscope - CEA"/>
            <person name="William W."/>
        </authorList>
    </citation>
    <scope>NUCLEOTIDE SEQUENCE</scope>
</reference>
<proteinExistence type="predicted"/>
<protein>
    <submittedName>
        <fullName evidence="2">Uncharacterized protein</fullName>
    </submittedName>
</protein>
<dbReference type="Gene3D" id="2.30.30.140">
    <property type="match status" value="1"/>
</dbReference>
<evidence type="ECO:0000313" key="2">
    <source>
        <dbReference type="EMBL" id="CAH0366609.1"/>
    </source>
</evidence>
<dbReference type="EMBL" id="CAKKNE010000001">
    <property type="protein sequence ID" value="CAH0366609.1"/>
    <property type="molecule type" value="Genomic_DNA"/>
</dbReference>
<evidence type="ECO:0000313" key="3">
    <source>
        <dbReference type="Proteomes" id="UP000789595"/>
    </source>
</evidence>
<dbReference type="AlphaFoldDB" id="A0A8J2WTJ1"/>